<dbReference type="EMBL" id="CP001867">
    <property type="protein sequence ID" value="ADB77254.1"/>
    <property type="molecule type" value="Genomic_DNA"/>
</dbReference>
<evidence type="ECO:0000256" key="1">
    <source>
        <dbReference type="SAM" id="SignalP"/>
    </source>
</evidence>
<reference evidence="2 3" key="1">
    <citation type="journal article" date="2010" name="Stand. Genomic Sci.">
        <title>Complete genome sequence of Geodermatophilus obscurus type strain (G-20).</title>
        <authorList>
            <person name="Ivanova N."/>
            <person name="Sikorski J."/>
            <person name="Jando M."/>
            <person name="Munk C."/>
            <person name="Lapidus A."/>
            <person name="Glavina Del Rio T."/>
            <person name="Copeland A."/>
            <person name="Tice H."/>
            <person name="Cheng J.-F."/>
            <person name="Lucas S."/>
            <person name="Chen F."/>
            <person name="Nolan M."/>
            <person name="Bruce D."/>
            <person name="Goodwin L."/>
            <person name="Pitluck S."/>
            <person name="Mavromatis K."/>
            <person name="Mikhailova N."/>
            <person name="Pati A."/>
            <person name="Chen A."/>
            <person name="Palaniappan K."/>
            <person name="Land M."/>
            <person name="Hauser L."/>
            <person name="Chang Y.-J."/>
            <person name="Jeffries C.D."/>
            <person name="Meincke L."/>
            <person name="Brettin T."/>
            <person name="Detter J.C."/>
            <person name="Detter J.C."/>
            <person name="Rohde M."/>
            <person name="Goeker M."/>
            <person name="Bristow J."/>
            <person name="Eisen J.A."/>
            <person name="Markowitz V."/>
            <person name="Hugenholtz P."/>
            <person name="Kyrpides N.C."/>
            <person name="Klenk H.-P."/>
        </authorList>
    </citation>
    <scope>NUCLEOTIDE SEQUENCE [LARGE SCALE GENOMIC DNA]</scope>
    <source>
        <strain evidence="3">ATCC 25078 / DSM 43160 / JCM 3152 / KCC A-0152 / KCTC 9177 / NBRC 13315 / NRRL B-3577 / G-20</strain>
    </source>
</reference>
<keyword evidence="3" id="KW-1185">Reference proteome</keyword>
<accession>D2S4V4</accession>
<sequence length="160" mass="15703">MHSRLLAVLALLALAAGAPGPLPEAAAAWAVSGAGPATGAATVMPAGSPVAPTVSAEGVYPAARTFTVTWNTARPFGGRPATGYVLTRTATLSSAAMDTGTCRGTVTDGVPGVYVPASPGAATQTCTDSTTLYLGAVRYTVTPVHGRWVGAASAASAAVF</sequence>
<dbReference type="OrthoDB" id="5190571at2"/>
<dbReference type="RefSeq" id="WP_012950678.1">
    <property type="nucleotide sequence ID" value="NC_013757.1"/>
</dbReference>
<keyword evidence="1" id="KW-0732">Signal</keyword>
<dbReference type="AlphaFoldDB" id="D2S4V4"/>
<organism evidence="2 3">
    <name type="scientific">Geodermatophilus obscurus (strain ATCC 25078 / DSM 43160 / JCM 3152 / CCUG 61914 / KCC A-0152 / KCTC 9177 / NBRC 13315 / NRRL B-3577 / G-20)</name>
    <dbReference type="NCBI Taxonomy" id="526225"/>
    <lineage>
        <taxon>Bacteria</taxon>
        <taxon>Bacillati</taxon>
        <taxon>Actinomycetota</taxon>
        <taxon>Actinomycetes</taxon>
        <taxon>Geodermatophilales</taxon>
        <taxon>Geodermatophilaceae</taxon>
        <taxon>Geodermatophilus</taxon>
    </lineage>
</organism>
<evidence type="ECO:0000313" key="2">
    <source>
        <dbReference type="EMBL" id="ADB77254.1"/>
    </source>
</evidence>
<dbReference type="STRING" id="526225.Gobs_4707"/>
<dbReference type="KEGG" id="gob:Gobs_4707"/>
<proteinExistence type="predicted"/>
<name>D2S4V4_GEOOG</name>
<reference evidence="3" key="2">
    <citation type="submission" date="2010-01" db="EMBL/GenBank/DDBJ databases">
        <title>The complete genome of Geodermatophilus obscurus DSM 43160.</title>
        <authorList>
            <consortium name="US DOE Joint Genome Institute (JGI-PGF)"/>
            <person name="Lucas S."/>
            <person name="Copeland A."/>
            <person name="Lapidus A."/>
            <person name="Glavina del Rio T."/>
            <person name="Dalin E."/>
            <person name="Tice H."/>
            <person name="Bruce D."/>
            <person name="Goodwin L."/>
            <person name="Pitluck S."/>
            <person name="Kyrpides N."/>
            <person name="Mavromatis K."/>
            <person name="Ivanova N."/>
            <person name="Munk A.C."/>
            <person name="Brettin T."/>
            <person name="Detter J.C."/>
            <person name="Han C."/>
            <person name="Larimer F."/>
            <person name="Land M."/>
            <person name="Hauser L."/>
            <person name="Markowitz V."/>
            <person name="Cheng J.-F."/>
            <person name="Hugenholtz P."/>
            <person name="Woyke T."/>
            <person name="Wu D."/>
            <person name="Jando M."/>
            <person name="Schneider S."/>
            <person name="Klenk H.-P."/>
            <person name="Eisen J.A."/>
        </authorList>
    </citation>
    <scope>NUCLEOTIDE SEQUENCE [LARGE SCALE GENOMIC DNA]</scope>
    <source>
        <strain evidence="3">ATCC 25078 / DSM 43160 / JCM 3152 / KCC A-0152 / KCTC 9177 / NBRC 13315 / NRRL B-3577 / G-20</strain>
    </source>
</reference>
<feature type="chain" id="PRO_5039681280" evidence="1">
    <location>
        <begin position="19"/>
        <end position="160"/>
    </location>
</feature>
<evidence type="ECO:0000313" key="3">
    <source>
        <dbReference type="Proteomes" id="UP000001382"/>
    </source>
</evidence>
<feature type="signal peptide" evidence="1">
    <location>
        <begin position="1"/>
        <end position="18"/>
    </location>
</feature>
<protein>
    <submittedName>
        <fullName evidence="2">Uncharacterized protein</fullName>
    </submittedName>
</protein>
<gene>
    <name evidence="2" type="ordered locus">Gobs_4707</name>
</gene>
<dbReference type="Proteomes" id="UP000001382">
    <property type="component" value="Chromosome"/>
</dbReference>
<dbReference type="HOGENOM" id="CLU_1649703_0_0_11"/>